<dbReference type="InterPro" id="IPR012902">
    <property type="entry name" value="N_methyl_site"/>
</dbReference>
<evidence type="ECO:0000256" key="1">
    <source>
        <dbReference type="SAM" id="Phobius"/>
    </source>
</evidence>
<organism evidence="2 3">
    <name type="scientific">Candidatus Synechococcus calcipolaris G9</name>
    <dbReference type="NCBI Taxonomy" id="1497997"/>
    <lineage>
        <taxon>Bacteria</taxon>
        <taxon>Bacillati</taxon>
        <taxon>Cyanobacteriota</taxon>
        <taxon>Cyanophyceae</taxon>
        <taxon>Synechococcales</taxon>
        <taxon>Synechococcaceae</taxon>
        <taxon>Synechococcus</taxon>
    </lineage>
</organism>
<reference evidence="2" key="1">
    <citation type="journal article" date="2022" name="Genome Biol. Evol.">
        <title>A New Gene Family Diagnostic for Intracellular Biomineralization of Amorphous Ca Carbonates by Cyanobacteria.</title>
        <authorList>
            <person name="Benzerara K."/>
            <person name="Duprat E."/>
            <person name="Bitard-Feildel T."/>
            <person name="Caumes G."/>
            <person name="Cassier-Chauvat C."/>
            <person name="Chauvat F."/>
            <person name="Dezi M."/>
            <person name="Diop S.I."/>
            <person name="Gaschignard G."/>
            <person name="Gorgen S."/>
            <person name="Gugger M."/>
            <person name="Lopez-Garcia P."/>
            <person name="Millet M."/>
            <person name="Skouri-Panet F."/>
            <person name="Moreira D."/>
            <person name="Callebaut I."/>
        </authorList>
    </citation>
    <scope>NUCLEOTIDE SEQUENCE</scope>
    <source>
        <strain evidence="2">G9</strain>
    </source>
</reference>
<keyword evidence="1" id="KW-1133">Transmembrane helix</keyword>
<sequence>MGLFPRQLKNLTRYWQNVTTPKPQAKLMAQRGFTLTELILAASMTGVIVTLAGFGMVAMMQKDRQVEEQATIRMNLSRALDFISDDIRSGLSVSTTAPAGWTVPANYQLILYIEKPNPNLNDPGVTGVAYYTRSNTGIWRGPRVIYRATASGGTNLSPLIDGISAQAPDCAIDLTGATDSGTGKGGFRALVQNNRNVKLCVLGLLADTSAVTYRAETLAAVRSGAVVAP</sequence>
<protein>
    <submittedName>
        <fullName evidence="2">Type II secretion system GspH family protein</fullName>
    </submittedName>
</protein>
<gene>
    <name evidence="2" type="ORF">L3556_04805</name>
</gene>
<keyword evidence="1" id="KW-0812">Transmembrane</keyword>
<accession>A0ABT6EX05</accession>
<dbReference type="InterPro" id="IPR045584">
    <property type="entry name" value="Pilin-like"/>
</dbReference>
<dbReference type="EMBL" id="JAKKUT010000002">
    <property type="protein sequence ID" value="MDG2990257.1"/>
    <property type="molecule type" value="Genomic_DNA"/>
</dbReference>
<keyword evidence="1" id="KW-0472">Membrane</keyword>
<evidence type="ECO:0000313" key="2">
    <source>
        <dbReference type="EMBL" id="MDG2990257.1"/>
    </source>
</evidence>
<keyword evidence="3" id="KW-1185">Reference proteome</keyword>
<name>A0ABT6EX05_9SYNE</name>
<dbReference type="RefSeq" id="WP_277866170.1">
    <property type="nucleotide sequence ID" value="NZ_JAKKUT010000002.1"/>
</dbReference>
<reference evidence="2" key="2">
    <citation type="submission" date="2022-01" db="EMBL/GenBank/DDBJ databases">
        <authorList>
            <person name="Zivanovic Y."/>
            <person name="Moreira D."/>
            <person name="Lopez-Garcia P."/>
        </authorList>
    </citation>
    <scope>NUCLEOTIDE SEQUENCE</scope>
    <source>
        <strain evidence="2">G9</strain>
    </source>
</reference>
<evidence type="ECO:0000313" key="3">
    <source>
        <dbReference type="Proteomes" id="UP001154265"/>
    </source>
</evidence>
<dbReference type="Proteomes" id="UP001154265">
    <property type="component" value="Unassembled WGS sequence"/>
</dbReference>
<proteinExistence type="predicted"/>
<comment type="caution">
    <text evidence="2">The sequence shown here is derived from an EMBL/GenBank/DDBJ whole genome shotgun (WGS) entry which is preliminary data.</text>
</comment>
<dbReference type="NCBIfam" id="TIGR02532">
    <property type="entry name" value="IV_pilin_GFxxxE"/>
    <property type="match status" value="1"/>
</dbReference>
<feature type="transmembrane region" description="Helical" evidence="1">
    <location>
        <begin position="38"/>
        <end position="59"/>
    </location>
</feature>
<dbReference type="SUPFAM" id="SSF54523">
    <property type="entry name" value="Pili subunits"/>
    <property type="match status" value="1"/>
</dbReference>